<dbReference type="RefSeq" id="WP_231145559.1">
    <property type="nucleotide sequence ID" value="NZ_CP088101.1"/>
</dbReference>
<sequence>MVAVRTMEEKMRVISQSELLRLSRLELTALLRKIASELPALPEGSHELRIAHYNLYNIRLTLARPDFRPR</sequence>
<keyword evidence="1" id="KW-0614">Plasmid</keyword>
<evidence type="ECO:0000313" key="2">
    <source>
        <dbReference type="Proteomes" id="UP001430990"/>
    </source>
</evidence>
<organism evidence="1 2">
    <name type="scientific">Bradyrhizobium barranii</name>
    <dbReference type="NCBI Taxonomy" id="2992140"/>
    <lineage>
        <taxon>Bacteria</taxon>
        <taxon>Pseudomonadati</taxon>
        <taxon>Pseudomonadota</taxon>
        <taxon>Alphaproteobacteria</taxon>
        <taxon>Hyphomicrobiales</taxon>
        <taxon>Nitrobacteraceae</taxon>
        <taxon>Bradyrhizobium</taxon>
    </lineage>
</organism>
<geneLocation type="plasmid" evidence="1 2">
    <name>pCC829_1</name>
</geneLocation>
<name>A0ABY3QZR5_9BRAD</name>
<dbReference type="EMBL" id="CP088101">
    <property type="protein sequence ID" value="UFW91515.1"/>
    <property type="molecule type" value="Genomic_DNA"/>
</dbReference>
<dbReference type="Proteomes" id="UP001430990">
    <property type="component" value="Plasmid pCC829_1"/>
</dbReference>
<keyword evidence="2" id="KW-1185">Reference proteome</keyword>
<evidence type="ECO:0000313" key="1">
    <source>
        <dbReference type="EMBL" id="UFW91515.1"/>
    </source>
</evidence>
<reference evidence="1" key="1">
    <citation type="submission" date="2021-11" db="EMBL/GenBank/DDBJ databases">
        <title>Australian commercial rhizobial inoculants.</title>
        <authorList>
            <person name="Kohlmeier M.G."/>
            <person name="O'Hara G.W."/>
            <person name="Colombi E."/>
            <person name="Ramsay J.P."/>
            <person name="Terpolilli J."/>
        </authorList>
    </citation>
    <scope>NUCLEOTIDE SEQUENCE</scope>
    <source>
        <strain evidence="1">CC829</strain>
        <plasmid evidence="1">pCC829_1</plasmid>
    </source>
</reference>
<accession>A0ABY3QZR5</accession>
<gene>
    <name evidence="1" type="ORF">BjapCC829_46755</name>
</gene>
<protein>
    <submittedName>
        <fullName evidence="1">Uncharacterized protein</fullName>
    </submittedName>
</protein>
<proteinExistence type="predicted"/>